<feature type="compositionally biased region" description="Basic and acidic residues" evidence="1">
    <location>
        <begin position="46"/>
        <end position="55"/>
    </location>
</feature>
<protein>
    <submittedName>
        <fullName evidence="2">Uncharacterized protein</fullName>
    </submittedName>
</protein>
<evidence type="ECO:0000256" key="1">
    <source>
        <dbReference type="SAM" id="MobiDB-lite"/>
    </source>
</evidence>
<gene>
    <name evidence="2" type="ORF">HETSPECPRED_009167</name>
</gene>
<sequence length="143" mass="17609">MQRDEDEYKEWQDRYEDLKEEWDGDWSKEEQRDHLENMRLANEQELQGREEAREEWGDDADDGHDERIEKLRDQDQLLKHGIAHAEGEYEYQAERMQDMDEDLRRELERENDEKWGTNEHEEENDFDRRGNEEEDMDIVSDSD</sequence>
<dbReference type="AlphaFoldDB" id="A0A8H3IYK9"/>
<reference evidence="2" key="1">
    <citation type="submission" date="2021-03" db="EMBL/GenBank/DDBJ databases">
        <authorList>
            <person name="Tagirdzhanova G."/>
        </authorList>
    </citation>
    <scope>NUCLEOTIDE SEQUENCE</scope>
</reference>
<proteinExistence type="predicted"/>
<comment type="caution">
    <text evidence="2">The sequence shown here is derived from an EMBL/GenBank/DDBJ whole genome shotgun (WGS) entry which is preliminary data.</text>
</comment>
<dbReference type="OrthoDB" id="5420672at2759"/>
<keyword evidence="3" id="KW-1185">Reference proteome</keyword>
<dbReference type="Proteomes" id="UP000664521">
    <property type="component" value="Unassembled WGS sequence"/>
</dbReference>
<evidence type="ECO:0000313" key="3">
    <source>
        <dbReference type="Proteomes" id="UP000664521"/>
    </source>
</evidence>
<organism evidence="2 3">
    <name type="scientific">Heterodermia speciosa</name>
    <dbReference type="NCBI Taxonomy" id="116794"/>
    <lineage>
        <taxon>Eukaryota</taxon>
        <taxon>Fungi</taxon>
        <taxon>Dikarya</taxon>
        <taxon>Ascomycota</taxon>
        <taxon>Pezizomycotina</taxon>
        <taxon>Lecanoromycetes</taxon>
        <taxon>OSLEUM clade</taxon>
        <taxon>Lecanoromycetidae</taxon>
        <taxon>Caliciales</taxon>
        <taxon>Physciaceae</taxon>
        <taxon>Heterodermia</taxon>
    </lineage>
</organism>
<feature type="region of interest" description="Disordered" evidence="1">
    <location>
        <begin position="20"/>
        <end position="143"/>
    </location>
</feature>
<dbReference type="EMBL" id="CAJPDS010000074">
    <property type="protein sequence ID" value="CAF9934310.1"/>
    <property type="molecule type" value="Genomic_DNA"/>
</dbReference>
<accession>A0A8H3IYK9</accession>
<evidence type="ECO:0000313" key="2">
    <source>
        <dbReference type="EMBL" id="CAF9934310.1"/>
    </source>
</evidence>
<feature type="compositionally biased region" description="Basic and acidic residues" evidence="1">
    <location>
        <begin position="25"/>
        <end position="37"/>
    </location>
</feature>
<name>A0A8H3IYK9_9LECA</name>
<feature type="compositionally biased region" description="Acidic residues" evidence="1">
    <location>
        <begin position="132"/>
        <end position="143"/>
    </location>
</feature>
<feature type="compositionally biased region" description="Basic and acidic residues" evidence="1">
    <location>
        <begin position="64"/>
        <end position="119"/>
    </location>
</feature>